<feature type="region of interest" description="Disordered" evidence="1">
    <location>
        <begin position="273"/>
        <end position="337"/>
    </location>
</feature>
<proteinExistence type="predicted"/>
<name>A0AAW2DJX3_9ROSI</name>
<accession>A0AAW2DJX3</accession>
<organism evidence="2 3">
    <name type="scientific">Lithocarpus litseifolius</name>
    <dbReference type="NCBI Taxonomy" id="425828"/>
    <lineage>
        <taxon>Eukaryota</taxon>
        <taxon>Viridiplantae</taxon>
        <taxon>Streptophyta</taxon>
        <taxon>Embryophyta</taxon>
        <taxon>Tracheophyta</taxon>
        <taxon>Spermatophyta</taxon>
        <taxon>Magnoliopsida</taxon>
        <taxon>eudicotyledons</taxon>
        <taxon>Gunneridae</taxon>
        <taxon>Pentapetalae</taxon>
        <taxon>rosids</taxon>
        <taxon>fabids</taxon>
        <taxon>Fagales</taxon>
        <taxon>Fagaceae</taxon>
        <taxon>Lithocarpus</taxon>
    </lineage>
</organism>
<feature type="compositionally biased region" description="Low complexity" evidence="1">
    <location>
        <begin position="273"/>
        <end position="289"/>
    </location>
</feature>
<evidence type="ECO:0000313" key="3">
    <source>
        <dbReference type="Proteomes" id="UP001459277"/>
    </source>
</evidence>
<gene>
    <name evidence="2" type="ORF">SO802_004986</name>
</gene>
<dbReference type="Proteomes" id="UP001459277">
    <property type="component" value="Unassembled WGS sequence"/>
</dbReference>
<comment type="caution">
    <text evidence="2">The sequence shown here is derived from an EMBL/GenBank/DDBJ whole genome shotgun (WGS) entry which is preliminary data.</text>
</comment>
<evidence type="ECO:0000313" key="2">
    <source>
        <dbReference type="EMBL" id="KAL0009878.1"/>
    </source>
</evidence>
<dbReference type="AlphaFoldDB" id="A0AAW2DJX3"/>
<feature type="compositionally biased region" description="Polar residues" evidence="1">
    <location>
        <begin position="320"/>
        <end position="337"/>
    </location>
</feature>
<evidence type="ECO:0000256" key="1">
    <source>
        <dbReference type="SAM" id="MobiDB-lite"/>
    </source>
</evidence>
<sequence>MPLRRDGSLCVAADPFRRSNVAGDWSYEHAMGATNPDEDGPKVEDFLGCCYSNSPPDETKVYCQTQEDQNQSNNSISKINVNIAPNNFNTNGEIDSGDNILTTPSPLFQPYNQFNESQTPFSDAESSTQPNGCSFQSLALTMSPTAENDIGAISPLQVVADHTGKEPCQSLLLENLFLVNPLILLVREPLSIVVLLDIDGLGDMRPICGIIAAERRDKQGKEGKVCEENTQFMKRAQRPTPVKKVLTKYKHNTTQLSPVYHHNPFQHLIIQTQNQQNQTKNNSKSTQNNLKINSNPIGKPIPNPTQNQLKPHWKTHPKPNSKSTQNKINSKSNPKST</sequence>
<protein>
    <submittedName>
        <fullName evidence="2">Uncharacterized protein</fullName>
    </submittedName>
</protein>
<reference evidence="2 3" key="1">
    <citation type="submission" date="2024-01" db="EMBL/GenBank/DDBJ databases">
        <title>A telomere-to-telomere, gap-free genome of sweet tea (Lithocarpus litseifolius).</title>
        <authorList>
            <person name="Zhou J."/>
        </authorList>
    </citation>
    <scope>NUCLEOTIDE SEQUENCE [LARGE SCALE GENOMIC DNA]</scope>
    <source>
        <strain evidence="2">Zhou-2022a</strain>
        <tissue evidence="2">Leaf</tissue>
    </source>
</reference>
<dbReference type="EMBL" id="JAZDWU010000002">
    <property type="protein sequence ID" value="KAL0009878.1"/>
    <property type="molecule type" value="Genomic_DNA"/>
</dbReference>
<keyword evidence="3" id="KW-1185">Reference proteome</keyword>